<sequence>MKLPVFAREGVRHVWLVDPEARTLEVLRLEGKRYTLLVAHSGPAHVRAEPFEALELELPFLWGEEQGGGTR</sequence>
<dbReference type="Gene3D" id="3.90.1570.10">
    <property type="entry name" value="tt1808, chain A"/>
    <property type="match status" value="1"/>
</dbReference>
<dbReference type="AlphaFoldDB" id="A0AAC8TGE5"/>
<dbReference type="InterPro" id="IPR008538">
    <property type="entry name" value="Uma2"/>
</dbReference>
<reference evidence="2 3" key="1">
    <citation type="submission" date="2015-05" db="EMBL/GenBank/DDBJ databases">
        <title>Genome assembly of Archangium gephyra DSM 2261.</title>
        <authorList>
            <person name="Sharma G."/>
            <person name="Subramanian S."/>
        </authorList>
    </citation>
    <scope>NUCLEOTIDE SEQUENCE [LARGE SCALE GENOMIC DNA]</scope>
    <source>
        <strain evidence="2 3">DSM 2261</strain>
    </source>
</reference>
<dbReference type="EMBL" id="CP011509">
    <property type="protein sequence ID" value="AKJ05008.1"/>
    <property type="molecule type" value="Genomic_DNA"/>
</dbReference>
<protein>
    <recommendedName>
        <fullName evidence="1">Putative restriction endonuclease domain-containing protein</fullName>
    </recommendedName>
</protein>
<dbReference type="InterPro" id="IPR011335">
    <property type="entry name" value="Restrct_endonuc-II-like"/>
</dbReference>
<organism evidence="2 3">
    <name type="scientific">Archangium gephyra</name>
    <dbReference type="NCBI Taxonomy" id="48"/>
    <lineage>
        <taxon>Bacteria</taxon>
        <taxon>Pseudomonadati</taxon>
        <taxon>Myxococcota</taxon>
        <taxon>Myxococcia</taxon>
        <taxon>Myxococcales</taxon>
        <taxon>Cystobacterineae</taxon>
        <taxon>Archangiaceae</taxon>
        <taxon>Archangium</taxon>
    </lineage>
</organism>
<evidence type="ECO:0000313" key="3">
    <source>
        <dbReference type="Proteomes" id="UP000035579"/>
    </source>
</evidence>
<gene>
    <name evidence="2" type="ORF">AA314_06634</name>
</gene>
<dbReference type="KEGG" id="age:AA314_06634"/>
<dbReference type="InterPro" id="IPR012296">
    <property type="entry name" value="Nuclease_put_TT1808"/>
</dbReference>
<dbReference type="Proteomes" id="UP000035579">
    <property type="component" value="Chromosome"/>
</dbReference>
<evidence type="ECO:0000313" key="2">
    <source>
        <dbReference type="EMBL" id="AKJ05008.1"/>
    </source>
</evidence>
<feature type="domain" description="Putative restriction endonuclease" evidence="1">
    <location>
        <begin position="2"/>
        <end position="57"/>
    </location>
</feature>
<name>A0AAC8TGE5_9BACT</name>
<evidence type="ECO:0000259" key="1">
    <source>
        <dbReference type="Pfam" id="PF05685"/>
    </source>
</evidence>
<accession>A0AAC8TGE5</accession>
<dbReference type="SUPFAM" id="SSF52980">
    <property type="entry name" value="Restriction endonuclease-like"/>
    <property type="match status" value="1"/>
</dbReference>
<proteinExistence type="predicted"/>
<dbReference type="Pfam" id="PF05685">
    <property type="entry name" value="Uma2"/>
    <property type="match status" value="1"/>
</dbReference>